<dbReference type="EMBL" id="JARKIB010000461">
    <property type="protein sequence ID" value="KAJ7705948.1"/>
    <property type="molecule type" value="Genomic_DNA"/>
</dbReference>
<feature type="compositionally biased region" description="Basic residues" evidence="1">
    <location>
        <begin position="1"/>
        <end position="12"/>
    </location>
</feature>
<dbReference type="AlphaFoldDB" id="A0AAD7M8I8"/>
<evidence type="ECO:0000256" key="1">
    <source>
        <dbReference type="SAM" id="MobiDB-lite"/>
    </source>
</evidence>
<feature type="region of interest" description="Disordered" evidence="1">
    <location>
        <begin position="78"/>
        <end position="104"/>
    </location>
</feature>
<accession>A0AAD7M8I8</accession>
<dbReference type="Proteomes" id="UP001215598">
    <property type="component" value="Unassembled WGS sequence"/>
</dbReference>
<gene>
    <name evidence="2" type="ORF">B0H16DRAFT_1826284</name>
</gene>
<feature type="region of interest" description="Disordered" evidence="1">
    <location>
        <begin position="1"/>
        <end position="25"/>
    </location>
</feature>
<sequence length="268" mass="29562">MRTYVRTRRGERKGKEGRVARRRGRGREMQYGVRKIGPRCAGTRCARTMCMYMRRGTAECELVQFALDSTVRAVCGGDAKAGNEGEEGGERGRGTRTGSAREVGRRLSTLRRSTAGWGIPRRPKLTRRAHVAVYHGTVHRTHCNVGFSVGKETMSSSESARRGGTRTWCPRTACDVGSSVRGKGRRGLEVDYRLLEDGHFDDDLPSAVRARGVADAPELVRAELVEDVVGAARVVVATNPRQRSATNIFTASASRQQFAWLEPDGLRK</sequence>
<name>A0AAD7M8I8_9AGAR</name>
<proteinExistence type="predicted"/>
<evidence type="ECO:0000313" key="2">
    <source>
        <dbReference type="EMBL" id="KAJ7705948.1"/>
    </source>
</evidence>
<protein>
    <submittedName>
        <fullName evidence="2">Uncharacterized protein</fullName>
    </submittedName>
</protein>
<evidence type="ECO:0000313" key="3">
    <source>
        <dbReference type="Proteomes" id="UP001215598"/>
    </source>
</evidence>
<reference evidence="2" key="1">
    <citation type="submission" date="2023-03" db="EMBL/GenBank/DDBJ databases">
        <title>Massive genome expansion in bonnet fungi (Mycena s.s.) driven by repeated elements and novel gene families across ecological guilds.</title>
        <authorList>
            <consortium name="Lawrence Berkeley National Laboratory"/>
            <person name="Harder C.B."/>
            <person name="Miyauchi S."/>
            <person name="Viragh M."/>
            <person name="Kuo A."/>
            <person name="Thoen E."/>
            <person name="Andreopoulos B."/>
            <person name="Lu D."/>
            <person name="Skrede I."/>
            <person name="Drula E."/>
            <person name="Henrissat B."/>
            <person name="Morin E."/>
            <person name="Kohler A."/>
            <person name="Barry K."/>
            <person name="LaButti K."/>
            <person name="Morin E."/>
            <person name="Salamov A."/>
            <person name="Lipzen A."/>
            <person name="Mereny Z."/>
            <person name="Hegedus B."/>
            <person name="Baldrian P."/>
            <person name="Stursova M."/>
            <person name="Weitz H."/>
            <person name="Taylor A."/>
            <person name="Grigoriev I.V."/>
            <person name="Nagy L.G."/>
            <person name="Martin F."/>
            <person name="Kauserud H."/>
        </authorList>
    </citation>
    <scope>NUCLEOTIDE SEQUENCE</scope>
    <source>
        <strain evidence="2">CBHHK182m</strain>
    </source>
</reference>
<organism evidence="2 3">
    <name type="scientific">Mycena metata</name>
    <dbReference type="NCBI Taxonomy" id="1033252"/>
    <lineage>
        <taxon>Eukaryota</taxon>
        <taxon>Fungi</taxon>
        <taxon>Dikarya</taxon>
        <taxon>Basidiomycota</taxon>
        <taxon>Agaricomycotina</taxon>
        <taxon>Agaricomycetes</taxon>
        <taxon>Agaricomycetidae</taxon>
        <taxon>Agaricales</taxon>
        <taxon>Marasmiineae</taxon>
        <taxon>Mycenaceae</taxon>
        <taxon>Mycena</taxon>
    </lineage>
</organism>
<comment type="caution">
    <text evidence="2">The sequence shown here is derived from an EMBL/GenBank/DDBJ whole genome shotgun (WGS) entry which is preliminary data.</text>
</comment>
<keyword evidence="3" id="KW-1185">Reference proteome</keyword>